<dbReference type="Proteomes" id="UP000827892">
    <property type="component" value="Chromosome II"/>
</dbReference>
<proteinExistence type="predicted"/>
<name>A0AAE9IUD6_CAEBR</name>
<organism evidence="1 2">
    <name type="scientific">Caenorhabditis briggsae</name>
    <dbReference type="NCBI Taxonomy" id="6238"/>
    <lineage>
        <taxon>Eukaryota</taxon>
        <taxon>Metazoa</taxon>
        <taxon>Ecdysozoa</taxon>
        <taxon>Nematoda</taxon>
        <taxon>Chromadorea</taxon>
        <taxon>Rhabditida</taxon>
        <taxon>Rhabditina</taxon>
        <taxon>Rhabditomorpha</taxon>
        <taxon>Rhabditoidea</taxon>
        <taxon>Rhabditidae</taxon>
        <taxon>Peloderinae</taxon>
        <taxon>Caenorhabditis</taxon>
    </lineage>
</organism>
<evidence type="ECO:0000313" key="1">
    <source>
        <dbReference type="EMBL" id="ULU05454.1"/>
    </source>
</evidence>
<accession>A0AAE9IUD6</accession>
<dbReference type="AlphaFoldDB" id="A0AAE9IUD6"/>
<sequence length="61" mass="7350">MVYLFSKILTISFTGVLFFRPNFFSFFPRKSILFWLCLSLIQQRAFNNTDLLSFDKLFKIK</sequence>
<protein>
    <submittedName>
        <fullName evidence="1">Uncharacterized protein</fullName>
    </submittedName>
</protein>
<reference evidence="1 2" key="1">
    <citation type="submission" date="2022-05" db="EMBL/GenBank/DDBJ databases">
        <title>Chromosome-level reference genomes for two strains of Caenorhabditis briggsae: an improved platform for comparative genomics.</title>
        <authorList>
            <person name="Stevens L."/>
            <person name="Andersen E.C."/>
        </authorList>
    </citation>
    <scope>NUCLEOTIDE SEQUENCE [LARGE SCALE GENOMIC DNA]</scope>
    <source>
        <strain evidence="1">QX1410_ONT</strain>
        <tissue evidence="1">Whole-organism</tissue>
    </source>
</reference>
<gene>
    <name evidence="1" type="ORF">L3Y34_017848</name>
</gene>
<evidence type="ECO:0000313" key="2">
    <source>
        <dbReference type="Proteomes" id="UP000827892"/>
    </source>
</evidence>
<dbReference type="EMBL" id="CP090892">
    <property type="protein sequence ID" value="ULU05454.1"/>
    <property type="molecule type" value="Genomic_DNA"/>
</dbReference>